<dbReference type="PANTHER" id="PTHR43409:SF7">
    <property type="entry name" value="BLL1977 PROTEIN"/>
    <property type="match status" value="1"/>
</dbReference>
<protein>
    <submittedName>
        <fullName evidence="10">Radical SAM superfamily enzyme YgiQ, UPF0313 family</fullName>
    </submittedName>
</protein>
<dbReference type="InterPro" id="IPR023404">
    <property type="entry name" value="rSAM_horseshoe"/>
</dbReference>
<keyword evidence="6" id="KW-0408">Iron</keyword>
<dbReference type="SFLD" id="SFLDG01123">
    <property type="entry name" value="methyltransferase_(Class_B)"/>
    <property type="match status" value="1"/>
</dbReference>
<dbReference type="SFLD" id="SFLDG01082">
    <property type="entry name" value="B12-binding_domain_containing"/>
    <property type="match status" value="1"/>
</dbReference>
<evidence type="ECO:0000256" key="6">
    <source>
        <dbReference type="ARBA" id="ARBA00023004"/>
    </source>
</evidence>
<evidence type="ECO:0000313" key="11">
    <source>
        <dbReference type="Proteomes" id="UP000183994"/>
    </source>
</evidence>
<evidence type="ECO:0000259" key="8">
    <source>
        <dbReference type="PROSITE" id="PS51332"/>
    </source>
</evidence>
<dbReference type="GO" id="GO:0031419">
    <property type="term" value="F:cobalamin binding"/>
    <property type="evidence" value="ECO:0007669"/>
    <property type="project" value="InterPro"/>
</dbReference>
<keyword evidence="11" id="KW-1185">Reference proteome</keyword>
<evidence type="ECO:0000256" key="7">
    <source>
        <dbReference type="ARBA" id="ARBA00023014"/>
    </source>
</evidence>
<dbReference type="InterPro" id="IPR006638">
    <property type="entry name" value="Elp3/MiaA/NifB-like_rSAM"/>
</dbReference>
<keyword evidence="3" id="KW-0808">Transferase</keyword>
<evidence type="ECO:0000256" key="1">
    <source>
        <dbReference type="ARBA" id="ARBA00001966"/>
    </source>
</evidence>
<dbReference type="GO" id="GO:0051539">
    <property type="term" value="F:4 iron, 4 sulfur cluster binding"/>
    <property type="evidence" value="ECO:0007669"/>
    <property type="project" value="UniProtKB-KW"/>
</dbReference>
<evidence type="ECO:0000256" key="3">
    <source>
        <dbReference type="ARBA" id="ARBA00022679"/>
    </source>
</evidence>
<keyword evidence="5" id="KW-0479">Metal-binding</keyword>
<dbReference type="InterPro" id="IPR058240">
    <property type="entry name" value="rSAM_sf"/>
</dbReference>
<dbReference type="EMBL" id="FQZU01000048">
    <property type="protein sequence ID" value="SHL15807.1"/>
    <property type="molecule type" value="Genomic_DNA"/>
</dbReference>
<dbReference type="CDD" id="cd01335">
    <property type="entry name" value="Radical_SAM"/>
    <property type="match status" value="1"/>
</dbReference>
<keyword evidence="4" id="KW-0949">S-adenosyl-L-methionine</keyword>
<dbReference type="PANTHER" id="PTHR43409">
    <property type="entry name" value="ANAEROBIC MAGNESIUM-PROTOPORPHYRIN IX MONOMETHYL ESTER CYCLASE-RELATED"/>
    <property type="match status" value="1"/>
</dbReference>
<dbReference type="InterPro" id="IPR051198">
    <property type="entry name" value="BchE-like"/>
</dbReference>
<dbReference type="Pfam" id="PF04055">
    <property type="entry name" value="Radical_SAM"/>
    <property type="match status" value="1"/>
</dbReference>
<evidence type="ECO:0000256" key="2">
    <source>
        <dbReference type="ARBA" id="ARBA00022603"/>
    </source>
</evidence>
<dbReference type="SFLD" id="SFLDS00029">
    <property type="entry name" value="Radical_SAM"/>
    <property type="match status" value="1"/>
</dbReference>
<dbReference type="AlphaFoldDB" id="A0A1M6YBW9"/>
<dbReference type="InterPro" id="IPR006158">
    <property type="entry name" value="Cobalamin-bd"/>
</dbReference>
<dbReference type="SMART" id="SM00729">
    <property type="entry name" value="Elp3"/>
    <property type="match status" value="1"/>
</dbReference>
<proteinExistence type="predicted"/>
<accession>A0A1M6YBW9</accession>
<sequence length="462" mass="51527">MKVLLLRPNSIMKVWPAPIGLGYLAEALRTSRGDEARILDARRWRLSDKRLAAEVRRFNPDVVGISALTLDSPDASRSAAVVKSILPGVPVILGGPHASACGKAVLEDPNLDYAVIGEGEETLVDLMNALDGGGALDAIPGLAFKTPDGPVYNGPREMIENVDALNPAWDLIGPENYFSRLGKHTQNRFIKHRKSLSVFTSRGCPYHCIFCHNVFGKQFRARSPEAVTAEIAMLKDRFGVREIEILDDCFNLSKTRAAAICTSILDSRLNLDFSLPNGVRGDVMDEELWNLFKEAGVFRVSFAPEVASPRMQKLVRKNADLDKMRQSIAMAADRGIVSMGFFMMGFPTETYEEMLMTADYAARSRLHFALFMYLNPFPGTEVARMAGTGAMDIRFKDYFHMPVNLSAATDEELHKANKFAYQKFYMNPRRLASAFKVMPKNQHTAMHLLPGFRLLFEDSVTF</sequence>
<evidence type="ECO:0000256" key="4">
    <source>
        <dbReference type="ARBA" id="ARBA00022691"/>
    </source>
</evidence>
<dbReference type="InterPro" id="IPR007197">
    <property type="entry name" value="rSAM"/>
</dbReference>
<dbReference type="Pfam" id="PF02310">
    <property type="entry name" value="B12-binding"/>
    <property type="match status" value="1"/>
</dbReference>
<dbReference type="CDD" id="cd02068">
    <property type="entry name" value="radical_SAM_B12_BD"/>
    <property type="match status" value="1"/>
</dbReference>
<dbReference type="Gene3D" id="3.80.30.20">
    <property type="entry name" value="tm_1862 like domain"/>
    <property type="match status" value="1"/>
</dbReference>
<comment type="cofactor">
    <cofactor evidence="1">
        <name>[4Fe-4S] cluster</name>
        <dbReference type="ChEBI" id="CHEBI:49883"/>
    </cofactor>
</comment>
<dbReference type="SUPFAM" id="SSF102114">
    <property type="entry name" value="Radical SAM enzymes"/>
    <property type="match status" value="1"/>
</dbReference>
<gene>
    <name evidence="10" type="ORF">SAMN02745216_04722</name>
</gene>
<dbReference type="PROSITE" id="PS51332">
    <property type="entry name" value="B12_BINDING"/>
    <property type="match status" value="1"/>
</dbReference>
<keyword evidence="2" id="KW-0489">Methyltransferase</keyword>
<reference evidence="11" key="1">
    <citation type="submission" date="2016-11" db="EMBL/GenBank/DDBJ databases">
        <authorList>
            <person name="Varghese N."/>
            <person name="Submissions S."/>
        </authorList>
    </citation>
    <scope>NUCLEOTIDE SEQUENCE [LARGE SCALE GENOMIC DNA]</scope>
    <source>
        <strain evidence="11">DSM 16219</strain>
    </source>
</reference>
<dbReference type="OrthoDB" id="9762608at2"/>
<keyword evidence="7" id="KW-0411">Iron-sulfur</keyword>
<dbReference type="RefSeq" id="WP_073478705.1">
    <property type="nucleotide sequence ID" value="NZ_FQZU01000048.1"/>
</dbReference>
<evidence type="ECO:0000259" key="9">
    <source>
        <dbReference type="PROSITE" id="PS51918"/>
    </source>
</evidence>
<evidence type="ECO:0000256" key="5">
    <source>
        <dbReference type="ARBA" id="ARBA00022723"/>
    </source>
</evidence>
<dbReference type="STRING" id="1121393.SAMN02745216_04722"/>
<dbReference type="GO" id="GO:0046872">
    <property type="term" value="F:metal ion binding"/>
    <property type="evidence" value="ECO:0007669"/>
    <property type="project" value="UniProtKB-KW"/>
</dbReference>
<dbReference type="Proteomes" id="UP000183994">
    <property type="component" value="Unassembled WGS sequence"/>
</dbReference>
<feature type="domain" description="B12-binding" evidence="8">
    <location>
        <begin position="1"/>
        <end position="137"/>
    </location>
</feature>
<dbReference type="Gene3D" id="3.40.50.280">
    <property type="entry name" value="Cobalamin-binding domain"/>
    <property type="match status" value="1"/>
</dbReference>
<dbReference type="PROSITE" id="PS51918">
    <property type="entry name" value="RADICAL_SAM"/>
    <property type="match status" value="1"/>
</dbReference>
<evidence type="ECO:0000313" key="10">
    <source>
        <dbReference type="EMBL" id="SHL15807.1"/>
    </source>
</evidence>
<dbReference type="InterPro" id="IPR034466">
    <property type="entry name" value="Methyltransferase_Class_B"/>
</dbReference>
<organism evidence="10 11">
    <name type="scientific">Desulfatibacillum alkenivorans DSM 16219</name>
    <dbReference type="NCBI Taxonomy" id="1121393"/>
    <lineage>
        <taxon>Bacteria</taxon>
        <taxon>Pseudomonadati</taxon>
        <taxon>Thermodesulfobacteriota</taxon>
        <taxon>Desulfobacteria</taxon>
        <taxon>Desulfobacterales</taxon>
        <taxon>Desulfatibacillaceae</taxon>
        <taxon>Desulfatibacillum</taxon>
    </lineage>
</organism>
<feature type="domain" description="Radical SAM core" evidence="9">
    <location>
        <begin position="190"/>
        <end position="412"/>
    </location>
</feature>
<dbReference type="GO" id="GO:0003824">
    <property type="term" value="F:catalytic activity"/>
    <property type="evidence" value="ECO:0007669"/>
    <property type="project" value="InterPro"/>
</dbReference>
<name>A0A1M6YBW9_9BACT</name>